<protein>
    <submittedName>
        <fullName evidence="1">Uncharacterized protein</fullName>
    </submittedName>
</protein>
<comment type="caution">
    <text evidence="1">The sequence shown here is derived from an EMBL/GenBank/DDBJ whole genome shotgun (WGS) entry which is preliminary data.</text>
</comment>
<dbReference type="Proteomes" id="UP001529510">
    <property type="component" value="Unassembled WGS sequence"/>
</dbReference>
<organism evidence="1 2">
    <name type="scientific">Cirrhinus mrigala</name>
    <name type="common">Mrigala</name>
    <dbReference type="NCBI Taxonomy" id="683832"/>
    <lineage>
        <taxon>Eukaryota</taxon>
        <taxon>Metazoa</taxon>
        <taxon>Chordata</taxon>
        <taxon>Craniata</taxon>
        <taxon>Vertebrata</taxon>
        <taxon>Euteleostomi</taxon>
        <taxon>Actinopterygii</taxon>
        <taxon>Neopterygii</taxon>
        <taxon>Teleostei</taxon>
        <taxon>Ostariophysi</taxon>
        <taxon>Cypriniformes</taxon>
        <taxon>Cyprinidae</taxon>
        <taxon>Labeoninae</taxon>
        <taxon>Labeonini</taxon>
        <taxon>Cirrhinus</taxon>
    </lineage>
</organism>
<sequence length="55" mass="6033">GFQYLVDLEGYGPEERCWIPARDILDHSLIEDFLRILPAFCHGSAMGALIGGGVL</sequence>
<accession>A0ABD0NKK7</accession>
<evidence type="ECO:0000313" key="1">
    <source>
        <dbReference type="EMBL" id="KAL0160878.1"/>
    </source>
</evidence>
<keyword evidence="2" id="KW-1185">Reference proteome</keyword>
<reference evidence="1 2" key="1">
    <citation type="submission" date="2024-05" db="EMBL/GenBank/DDBJ databases">
        <title>Genome sequencing and assembly of Indian major carp, Cirrhinus mrigala (Hamilton, 1822).</title>
        <authorList>
            <person name="Mohindra V."/>
            <person name="Chowdhury L.M."/>
            <person name="Lal K."/>
            <person name="Jena J.K."/>
        </authorList>
    </citation>
    <scope>NUCLEOTIDE SEQUENCE [LARGE SCALE GENOMIC DNA]</scope>
    <source>
        <strain evidence="1">CM1030</strain>
        <tissue evidence="1">Blood</tissue>
    </source>
</reference>
<feature type="non-terminal residue" evidence="1">
    <location>
        <position position="55"/>
    </location>
</feature>
<dbReference type="EMBL" id="JAMKFB020000022">
    <property type="protein sequence ID" value="KAL0160878.1"/>
    <property type="molecule type" value="Genomic_DNA"/>
</dbReference>
<evidence type="ECO:0000313" key="2">
    <source>
        <dbReference type="Proteomes" id="UP001529510"/>
    </source>
</evidence>
<dbReference type="InterPro" id="IPR016197">
    <property type="entry name" value="Chromo-like_dom_sf"/>
</dbReference>
<feature type="non-terminal residue" evidence="1">
    <location>
        <position position="1"/>
    </location>
</feature>
<dbReference type="Gene3D" id="2.40.50.40">
    <property type="match status" value="1"/>
</dbReference>
<dbReference type="AlphaFoldDB" id="A0ABD0NKK7"/>
<name>A0ABD0NKK7_CIRMR</name>
<proteinExistence type="predicted"/>
<dbReference type="SUPFAM" id="SSF54160">
    <property type="entry name" value="Chromo domain-like"/>
    <property type="match status" value="1"/>
</dbReference>
<gene>
    <name evidence="1" type="ORF">M9458_044603</name>
</gene>